<dbReference type="Pfam" id="PF04542">
    <property type="entry name" value="Sigma70_r2"/>
    <property type="match status" value="1"/>
</dbReference>
<name>A0A7W8JDH5_9BACT</name>
<dbReference type="AlphaFoldDB" id="A0A7W8JDH5"/>
<keyword evidence="3 6" id="KW-0731">Sigma factor</keyword>
<evidence type="ECO:0000256" key="6">
    <source>
        <dbReference type="RuleBase" id="RU000716"/>
    </source>
</evidence>
<dbReference type="NCBIfam" id="TIGR02937">
    <property type="entry name" value="sigma70-ECF"/>
    <property type="match status" value="1"/>
</dbReference>
<evidence type="ECO:0000256" key="1">
    <source>
        <dbReference type="ARBA" id="ARBA00010641"/>
    </source>
</evidence>
<dbReference type="Gene3D" id="1.10.10.10">
    <property type="entry name" value="Winged helix-like DNA-binding domain superfamily/Winged helix DNA-binding domain"/>
    <property type="match status" value="1"/>
</dbReference>
<dbReference type="GO" id="GO:0006352">
    <property type="term" value="P:DNA-templated transcription initiation"/>
    <property type="evidence" value="ECO:0007669"/>
    <property type="project" value="InterPro"/>
</dbReference>
<accession>A0A7W8JDH5</accession>
<comment type="similarity">
    <text evidence="1 6">Belongs to the sigma-70 factor family. ECF subfamily.</text>
</comment>
<comment type="caution">
    <text evidence="8">The sequence shown here is derived from an EMBL/GenBank/DDBJ whole genome shotgun (WGS) entry which is preliminary data.</text>
</comment>
<gene>
    <name evidence="8" type="ORF">HDF10_003855</name>
</gene>
<dbReference type="PANTHER" id="PTHR43133">
    <property type="entry name" value="RNA POLYMERASE ECF-TYPE SIGMA FACTO"/>
    <property type="match status" value="1"/>
</dbReference>
<dbReference type="PROSITE" id="PS01063">
    <property type="entry name" value="SIGMA70_ECF"/>
    <property type="match status" value="1"/>
</dbReference>
<dbReference type="InterPro" id="IPR013324">
    <property type="entry name" value="RNA_pol_sigma_r3/r4-like"/>
</dbReference>
<evidence type="ECO:0000256" key="2">
    <source>
        <dbReference type="ARBA" id="ARBA00023015"/>
    </source>
</evidence>
<dbReference type="InterPro" id="IPR014284">
    <property type="entry name" value="RNA_pol_sigma-70_dom"/>
</dbReference>
<dbReference type="GO" id="GO:0003677">
    <property type="term" value="F:DNA binding"/>
    <property type="evidence" value="ECO:0007669"/>
    <property type="project" value="UniProtKB-KW"/>
</dbReference>
<dbReference type="SUPFAM" id="SSF88946">
    <property type="entry name" value="Sigma2 domain of RNA polymerase sigma factors"/>
    <property type="match status" value="1"/>
</dbReference>
<dbReference type="Gene3D" id="1.10.1740.10">
    <property type="match status" value="1"/>
</dbReference>
<evidence type="ECO:0000313" key="8">
    <source>
        <dbReference type="EMBL" id="MBB5345854.1"/>
    </source>
</evidence>
<feature type="domain" description="RNA polymerase sigma-70 region 2" evidence="7">
    <location>
        <begin position="17"/>
        <end position="74"/>
    </location>
</feature>
<organism evidence="8 9">
    <name type="scientific">Tunturiibacter lichenicola</name>
    <dbReference type="NCBI Taxonomy" id="2051959"/>
    <lineage>
        <taxon>Bacteria</taxon>
        <taxon>Pseudomonadati</taxon>
        <taxon>Acidobacteriota</taxon>
        <taxon>Terriglobia</taxon>
        <taxon>Terriglobales</taxon>
        <taxon>Acidobacteriaceae</taxon>
        <taxon>Tunturiibacter</taxon>
    </lineage>
</organism>
<dbReference type="InterPro" id="IPR000838">
    <property type="entry name" value="RNA_pol_sigma70_ECF_CS"/>
</dbReference>
<dbReference type="InterPro" id="IPR039425">
    <property type="entry name" value="RNA_pol_sigma-70-like"/>
</dbReference>
<proteinExistence type="inferred from homology"/>
<dbReference type="EMBL" id="JACHDZ010000007">
    <property type="protein sequence ID" value="MBB5345854.1"/>
    <property type="molecule type" value="Genomic_DNA"/>
</dbReference>
<evidence type="ECO:0000256" key="4">
    <source>
        <dbReference type="ARBA" id="ARBA00023125"/>
    </source>
</evidence>
<dbReference type="Proteomes" id="UP000569092">
    <property type="component" value="Unassembled WGS sequence"/>
</dbReference>
<evidence type="ECO:0000256" key="5">
    <source>
        <dbReference type="ARBA" id="ARBA00023163"/>
    </source>
</evidence>
<dbReference type="GO" id="GO:0016987">
    <property type="term" value="F:sigma factor activity"/>
    <property type="evidence" value="ECO:0007669"/>
    <property type="project" value="UniProtKB-KW"/>
</dbReference>
<dbReference type="PANTHER" id="PTHR43133:SF8">
    <property type="entry name" value="RNA POLYMERASE SIGMA FACTOR HI_1459-RELATED"/>
    <property type="match status" value="1"/>
</dbReference>
<dbReference type="SUPFAM" id="SSF88659">
    <property type="entry name" value="Sigma3 and sigma4 domains of RNA polymerase sigma factors"/>
    <property type="match status" value="1"/>
</dbReference>
<reference evidence="8 9" key="1">
    <citation type="submission" date="2020-08" db="EMBL/GenBank/DDBJ databases">
        <title>Genomic Encyclopedia of Type Strains, Phase IV (KMG-V): Genome sequencing to study the core and pangenomes of soil and plant-associated prokaryotes.</title>
        <authorList>
            <person name="Whitman W."/>
        </authorList>
    </citation>
    <scope>NUCLEOTIDE SEQUENCE [LARGE SCALE GENOMIC DNA]</scope>
    <source>
        <strain evidence="8 9">M8US30</strain>
    </source>
</reference>
<evidence type="ECO:0000256" key="3">
    <source>
        <dbReference type="ARBA" id="ARBA00023082"/>
    </source>
</evidence>
<keyword evidence="2 6" id="KW-0805">Transcription regulation</keyword>
<dbReference type="InterPro" id="IPR007627">
    <property type="entry name" value="RNA_pol_sigma70_r2"/>
</dbReference>
<evidence type="ECO:0000313" key="9">
    <source>
        <dbReference type="Proteomes" id="UP000569092"/>
    </source>
</evidence>
<dbReference type="InterPro" id="IPR013325">
    <property type="entry name" value="RNA_pol_sigma_r2"/>
</dbReference>
<evidence type="ECO:0000259" key="7">
    <source>
        <dbReference type="Pfam" id="PF04542"/>
    </source>
</evidence>
<dbReference type="InterPro" id="IPR036388">
    <property type="entry name" value="WH-like_DNA-bd_sf"/>
</dbReference>
<keyword evidence="4 6" id="KW-0238">DNA-binding</keyword>
<protein>
    <recommendedName>
        <fullName evidence="6">RNA polymerase sigma factor</fullName>
    </recommendedName>
</protein>
<keyword evidence="5 6" id="KW-0804">Transcription</keyword>
<sequence>MQTQAIADLSLRRTHFLHFVQRRVDSRATAEDIIQSAYIRALEHAASLNKEESAVAWFYRILRNAVIDYYRHRAAEDRALERWAYDLATELPVDPQTEQIVCGCVEQVLPTLKSSYSSILRNVDLDGQSLEAFASSTGITPGNAAVRIHRARQALKKQLILVCRVCAKLACVDCTCA</sequence>